<dbReference type="SUPFAM" id="SSF51735">
    <property type="entry name" value="NAD(P)-binding Rossmann-fold domains"/>
    <property type="match status" value="1"/>
</dbReference>
<feature type="region of interest" description="Disordered" evidence="1">
    <location>
        <begin position="322"/>
        <end position="367"/>
    </location>
</feature>
<proteinExistence type="predicted"/>
<gene>
    <name evidence="4" type="ORF">J0P97_11275</name>
</gene>
<organism evidence="4 5">
    <name type="scientific">Microbacterium flavum</name>
    <dbReference type="NCBI Taxonomy" id="415216"/>
    <lineage>
        <taxon>Bacteria</taxon>
        <taxon>Bacillati</taxon>
        <taxon>Actinomycetota</taxon>
        <taxon>Actinomycetes</taxon>
        <taxon>Micrococcales</taxon>
        <taxon>Microbacteriaceae</taxon>
        <taxon>Microbacterium</taxon>
    </lineage>
</organism>
<dbReference type="PANTHER" id="PTHR11092">
    <property type="entry name" value="SUGAR NUCLEOTIDE EPIMERASE RELATED"/>
    <property type="match status" value="1"/>
</dbReference>
<accession>A0ABS5XZB8</accession>
<dbReference type="PANTHER" id="PTHR11092:SF0">
    <property type="entry name" value="EPIMERASE FAMILY PROTEIN SDR39U1"/>
    <property type="match status" value="1"/>
</dbReference>
<evidence type="ECO:0000259" key="3">
    <source>
        <dbReference type="Pfam" id="PF08338"/>
    </source>
</evidence>
<dbReference type="Pfam" id="PF01370">
    <property type="entry name" value="Epimerase"/>
    <property type="match status" value="1"/>
</dbReference>
<evidence type="ECO:0000259" key="2">
    <source>
        <dbReference type="Pfam" id="PF01370"/>
    </source>
</evidence>
<dbReference type="Pfam" id="PF08338">
    <property type="entry name" value="DUF1731"/>
    <property type="match status" value="1"/>
</dbReference>
<dbReference type="EMBL" id="JAFLHG010000010">
    <property type="protein sequence ID" value="MBT8798648.1"/>
    <property type="molecule type" value="Genomic_DNA"/>
</dbReference>
<dbReference type="RefSeq" id="WP_215487885.1">
    <property type="nucleotide sequence ID" value="NZ_BAAAPJ010000008.1"/>
</dbReference>
<dbReference type="Proteomes" id="UP000740605">
    <property type="component" value="Unassembled WGS sequence"/>
</dbReference>
<feature type="domain" description="NAD-dependent epimerase/dehydratase" evidence="2">
    <location>
        <begin position="10"/>
        <end position="126"/>
    </location>
</feature>
<comment type="caution">
    <text evidence="4">The sequence shown here is derived from an EMBL/GenBank/DDBJ whole genome shotgun (WGS) entry which is preliminary data.</text>
</comment>
<dbReference type="InterPro" id="IPR036291">
    <property type="entry name" value="NAD(P)-bd_dom_sf"/>
</dbReference>
<evidence type="ECO:0000313" key="5">
    <source>
        <dbReference type="Proteomes" id="UP000740605"/>
    </source>
</evidence>
<protein>
    <submittedName>
        <fullName evidence="4">DUF1731 domain-containing protein</fullName>
    </submittedName>
</protein>
<feature type="compositionally biased region" description="Low complexity" evidence="1">
    <location>
        <begin position="326"/>
        <end position="346"/>
    </location>
</feature>
<dbReference type="InterPro" id="IPR001509">
    <property type="entry name" value="Epimerase_deHydtase"/>
</dbReference>
<dbReference type="Gene3D" id="3.40.50.720">
    <property type="entry name" value="NAD(P)-binding Rossmann-like Domain"/>
    <property type="match status" value="1"/>
</dbReference>
<feature type="domain" description="DUF1731" evidence="3">
    <location>
        <begin position="277"/>
        <end position="323"/>
    </location>
</feature>
<evidence type="ECO:0000313" key="4">
    <source>
        <dbReference type="EMBL" id="MBT8798648.1"/>
    </source>
</evidence>
<keyword evidence="5" id="KW-1185">Reference proteome</keyword>
<sequence>MHHNARPIAVLAGGSGFVGTALAKALDADGYDIRHVGRHAAVRWDDADALRRAVDGADLVVNLAGTSVNCRYTDSNRREILASRVRTTRALREAIASAERPPRLWLNASTATIYRHAMDEPQTEASGDLGSGFSVDVAISWERELFAGDLPATRRVALRMSIVLGDGPATRLLFSLARAGLGGTQYDGWCPPHRRYRGIGDHPTGSDRAPWHRTGGSQRFSWVHIDDVIAAVRFIRDDEGIEGPINIAAPNPSDNRTLMRTLRRVVGTPVGIPTRRWMLEIGMWALRTEPELILKSRWVLPDALSTRGFVFAHPHLEEALRDVRRGSPPARTPAPTAATAALPAPHRAARQRRSDPPRQPSAARNRG</sequence>
<dbReference type="InterPro" id="IPR013549">
    <property type="entry name" value="DUF1731"/>
</dbReference>
<reference evidence="4 5" key="1">
    <citation type="submission" date="2021-03" db="EMBL/GenBank/DDBJ databases">
        <title>Microbacterium pauli sp. nov., isolated from microfiltered milk.</title>
        <authorList>
            <person name="Bellassi P."/>
            <person name="Fontana A."/>
            <person name="Callegari M.L."/>
            <person name="Lorenzo M."/>
            <person name="Cappa F."/>
        </authorList>
    </citation>
    <scope>NUCLEOTIDE SEQUENCE [LARGE SCALE GENOMIC DNA]</scope>
    <source>
        <strain evidence="4 5">DSM 18909</strain>
    </source>
</reference>
<evidence type="ECO:0000256" key="1">
    <source>
        <dbReference type="SAM" id="MobiDB-lite"/>
    </source>
</evidence>
<name>A0ABS5XZB8_9MICO</name>